<dbReference type="InterPro" id="IPR038765">
    <property type="entry name" value="Papain-like_cys_pep_sf"/>
</dbReference>
<comment type="similarity">
    <text evidence="1">Belongs to the peptidase C40 family.</text>
</comment>
<dbReference type="PANTHER" id="PTHR47053">
    <property type="entry name" value="MUREIN DD-ENDOPEPTIDASE MEPH-RELATED"/>
    <property type="match status" value="1"/>
</dbReference>
<accession>A0A921FVD4</accession>
<keyword evidence="3 7" id="KW-0732">Signal</keyword>
<keyword evidence="4" id="KW-0677">Repeat</keyword>
<evidence type="ECO:0000313" key="10">
    <source>
        <dbReference type="EMBL" id="HJF30210.1"/>
    </source>
</evidence>
<dbReference type="PANTHER" id="PTHR47053:SF1">
    <property type="entry name" value="MUREIN DD-ENDOPEPTIDASE MEPH-RELATED"/>
    <property type="match status" value="1"/>
</dbReference>
<dbReference type="InterPro" id="IPR036779">
    <property type="entry name" value="LysM_dom_sf"/>
</dbReference>
<keyword evidence="6" id="KW-0788">Thiol protease</keyword>
<evidence type="ECO:0000256" key="1">
    <source>
        <dbReference type="ARBA" id="ARBA00007074"/>
    </source>
</evidence>
<dbReference type="Proteomes" id="UP000698173">
    <property type="component" value="Unassembled WGS sequence"/>
</dbReference>
<gene>
    <name evidence="10" type="ORF">K8V56_00295</name>
</gene>
<dbReference type="InterPro" id="IPR000064">
    <property type="entry name" value="NLP_P60_dom"/>
</dbReference>
<feature type="domain" description="LysM" evidence="8">
    <location>
        <begin position="28"/>
        <end position="71"/>
    </location>
</feature>
<dbReference type="Pfam" id="PF00877">
    <property type="entry name" value="NLPC_P60"/>
    <property type="match status" value="1"/>
</dbReference>
<feature type="domain" description="NlpC/P60" evidence="9">
    <location>
        <begin position="121"/>
        <end position="241"/>
    </location>
</feature>
<dbReference type="PROSITE" id="PS51782">
    <property type="entry name" value="LYSM"/>
    <property type="match status" value="1"/>
</dbReference>
<proteinExistence type="inferred from homology"/>
<dbReference type="Pfam" id="PF01476">
    <property type="entry name" value="LysM"/>
    <property type="match status" value="1"/>
</dbReference>
<dbReference type="GO" id="GO:0008234">
    <property type="term" value="F:cysteine-type peptidase activity"/>
    <property type="evidence" value="ECO:0007669"/>
    <property type="project" value="UniProtKB-KW"/>
</dbReference>
<keyword evidence="2" id="KW-0645">Protease</keyword>
<evidence type="ECO:0000256" key="3">
    <source>
        <dbReference type="ARBA" id="ARBA00022729"/>
    </source>
</evidence>
<dbReference type="PROSITE" id="PS51935">
    <property type="entry name" value="NLPC_P60"/>
    <property type="match status" value="1"/>
</dbReference>
<organism evidence="10 11">
    <name type="scientific">Sporosarcina psychrophila</name>
    <name type="common">Bacillus psychrophilus</name>
    <dbReference type="NCBI Taxonomy" id="1476"/>
    <lineage>
        <taxon>Bacteria</taxon>
        <taxon>Bacillati</taxon>
        <taxon>Bacillota</taxon>
        <taxon>Bacilli</taxon>
        <taxon>Bacillales</taxon>
        <taxon>Caryophanaceae</taxon>
        <taxon>Sporosarcina</taxon>
    </lineage>
</organism>
<evidence type="ECO:0000313" key="11">
    <source>
        <dbReference type="Proteomes" id="UP000698173"/>
    </source>
</evidence>
<feature type="signal peptide" evidence="7">
    <location>
        <begin position="1"/>
        <end position="25"/>
    </location>
</feature>
<dbReference type="EMBL" id="DYWT01000005">
    <property type="protein sequence ID" value="HJF30210.1"/>
    <property type="molecule type" value="Genomic_DNA"/>
</dbReference>
<evidence type="ECO:0000256" key="5">
    <source>
        <dbReference type="ARBA" id="ARBA00022801"/>
    </source>
</evidence>
<dbReference type="GO" id="GO:0006508">
    <property type="term" value="P:proteolysis"/>
    <property type="evidence" value="ECO:0007669"/>
    <property type="project" value="UniProtKB-KW"/>
</dbReference>
<dbReference type="CDD" id="cd00118">
    <property type="entry name" value="LysM"/>
    <property type="match status" value="1"/>
</dbReference>
<evidence type="ECO:0000256" key="4">
    <source>
        <dbReference type="ARBA" id="ARBA00022737"/>
    </source>
</evidence>
<dbReference type="SUPFAM" id="SSF54106">
    <property type="entry name" value="LysM domain"/>
    <property type="match status" value="1"/>
</dbReference>
<evidence type="ECO:0000256" key="6">
    <source>
        <dbReference type="ARBA" id="ARBA00022807"/>
    </source>
</evidence>
<dbReference type="InterPro" id="IPR051202">
    <property type="entry name" value="Peptidase_C40"/>
</dbReference>
<evidence type="ECO:0000259" key="8">
    <source>
        <dbReference type="PROSITE" id="PS51782"/>
    </source>
</evidence>
<dbReference type="Gene3D" id="3.10.350.10">
    <property type="entry name" value="LysM domain"/>
    <property type="match status" value="1"/>
</dbReference>
<reference evidence="10" key="2">
    <citation type="submission" date="2021-09" db="EMBL/GenBank/DDBJ databases">
        <authorList>
            <person name="Gilroy R."/>
        </authorList>
    </citation>
    <scope>NUCLEOTIDE SEQUENCE</scope>
    <source>
        <strain evidence="10">CHK171-7178</strain>
    </source>
</reference>
<comment type="caution">
    <text evidence="10">The sequence shown here is derived from an EMBL/GenBank/DDBJ whole genome shotgun (WGS) entry which is preliminary data.</text>
</comment>
<feature type="chain" id="PRO_5038092555" evidence="7">
    <location>
        <begin position="26"/>
        <end position="244"/>
    </location>
</feature>
<protein>
    <submittedName>
        <fullName evidence="10">NlpC/P60 family protein</fullName>
    </submittedName>
</protein>
<dbReference type="InterPro" id="IPR018392">
    <property type="entry name" value="LysM"/>
</dbReference>
<evidence type="ECO:0000259" key="9">
    <source>
        <dbReference type="PROSITE" id="PS51935"/>
    </source>
</evidence>
<evidence type="ECO:0000256" key="2">
    <source>
        <dbReference type="ARBA" id="ARBA00022670"/>
    </source>
</evidence>
<keyword evidence="5" id="KW-0378">Hydrolase</keyword>
<dbReference type="AlphaFoldDB" id="A0A921FVD4"/>
<dbReference type="SUPFAM" id="SSF54001">
    <property type="entry name" value="Cysteine proteinases"/>
    <property type="match status" value="1"/>
</dbReference>
<name>A0A921FVD4_SPOPS</name>
<evidence type="ECO:0000256" key="7">
    <source>
        <dbReference type="SAM" id="SignalP"/>
    </source>
</evidence>
<dbReference type="SMART" id="SM00257">
    <property type="entry name" value="LysM"/>
    <property type="match status" value="1"/>
</dbReference>
<reference evidence="10" key="1">
    <citation type="journal article" date="2021" name="PeerJ">
        <title>Extensive microbial diversity within the chicken gut microbiome revealed by metagenomics and culture.</title>
        <authorList>
            <person name="Gilroy R."/>
            <person name="Ravi A."/>
            <person name="Getino M."/>
            <person name="Pursley I."/>
            <person name="Horton D.L."/>
            <person name="Alikhan N.F."/>
            <person name="Baker D."/>
            <person name="Gharbi K."/>
            <person name="Hall N."/>
            <person name="Watson M."/>
            <person name="Adriaenssens E.M."/>
            <person name="Foster-Nyarko E."/>
            <person name="Jarju S."/>
            <person name="Secka A."/>
            <person name="Antonio M."/>
            <person name="Oren A."/>
            <person name="Chaudhuri R.R."/>
            <person name="La Ragione R."/>
            <person name="Hildebrand F."/>
            <person name="Pallen M.J."/>
        </authorList>
    </citation>
    <scope>NUCLEOTIDE SEQUENCE</scope>
    <source>
        <strain evidence="10">CHK171-7178</strain>
    </source>
</reference>
<dbReference type="Gene3D" id="3.90.1720.10">
    <property type="entry name" value="endopeptidase domain like (from Nostoc punctiforme)"/>
    <property type="match status" value="1"/>
</dbReference>
<sequence>MQKRAFSVLATFALATFISVGSADAATESYTVKPGDTLWKIASQHKLTVDELKSLNSLASDSIKTNQKLTVSSKEVVSQQSVAKKPNAKVGTVVKETSSTNSWKNAVATTVKPKEPTLSSKKILTNAVETSLPLLGTPYVWAGTTTEGFDCSGFIHYVFSQAGLKMPRLDTIGMHTNSFNVDEPMPGDLVFFQNTYRSGISHAGIYLGDGNFIHAATQKVEISSINSIYWKDKFTAFKRFNQLN</sequence>